<protein>
    <submittedName>
        <fullName evidence="1">Uncharacterized protein</fullName>
    </submittedName>
</protein>
<comment type="caution">
    <text evidence="1">The sequence shown here is derived from an EMBL/GenBank/DDBJ whole genome shotgun (WGS) entry which is preliminary data.</text>
</comment>
<proteinExistence type="predicted"/>
<reference evidence="2" key="2">
    <citation type="journal article" date="2018" name="BMC Genomics">
        <title>Genomic insights into host adaptation between the wheat stripe rust pathogen (Puccinia striiformis f. sp. tritici) and the barley stripe rust pathogen (Puccinia striiformis f. sp. hordei).</title>
        <authorList>
            <person name="Xia C."/>
            <person name="Wang M."/>
            <person name="Yin C."/>
            <person name="Cornejo O.E."/>
            <person name="Hulbert S.H."/>
            <person name="Chen X."/>
        </authorList>
    </citation>
    <scope>NUCLEOTIDE SEQUENCE [LARGE SCALE GENOMIC DNA]</scope>
    <source>
        <strain evidence="2">93TX-2</strain>
    </source>
</reference>
<dbReference type="AlphaFoldDB" id="A0A2S4W579"/>
<reference evidence="2" key="3">
    <citation type="journal article" date="2018" name="Mol. Plant Microbe Interact.">
        <title>Genome sequence resources for the wheat stripe rust pathogen (Puccinia striiformis f. sp. tritici) and the barley stripe rust pathogen (Puccinia striiformis f. sp. hordei).</title>
        <authorList>
            <person name="Xia C."/>
            <person name="Wang M."/>
            <person name="Yin C."/>
            <person name="Cornejo O.E."/>
            <person name="Hulbert S.H."/>
            <person name="Chen X."/>
        </authorList>
    </citation>
    <scope>NUCLEOTIDE SEQUENCE [LARGE SCALE GENOMIC DNA]</scope>
    <source>
        <strain evidence="2">93TX-2</strain>
    </source>
</reference>
<organism evidence="1 2">
    <name type="scientific">Puccinia striiformis</name>
    <dbReference type="NCBI Taxonomy" id="27350"/>
    <lineage>
        <taxon>Eukaryota</taxon>
        <taxon>Fungi</taxon>
        <taxon>Dikarya</taxon>
        <taxon>Basidiomycota</taxon>
        <taxon>Pucciniomycotina</taxon>
        <taxon>Pucciniomycetes</taxon>
        <taxon>Pucciniales</taxon>
        <taxon>Pucciniaceae</taxon>
        <taxon>Puccinia</taxon>
    </lineage>
</organism>
<accession>A0A2S4W579</accession>
<dbReference type="Proteomes" id="UP000238274">
    <property type="component" value="Unassembled WGS sequence"/>
</dbReference>
<reference evidence="1 2" key="1">
    <citation type="submission" date="2017-12" db="EMBL/GenBank/DDBJ databases">
        <title>Gene loss provides genomic basis for host adaptation in cereal stripe rust fungi.</title>
        <authorList>
            <person name="Xia C."/>
        </authorList>
    </citation>
    <scope>NUCLEOTIDE SEQUENCE [LARGE SCALE GENOMIC DNA]</scope>
    <source>
        <strain evidence="1 2">93TX-2</strain>
    </source>
</reference>
<sequence length="77" mass="8161">MFPGPVLPTRPRHKIIYRSSESCFATNVLGLVLQKLSSNAGEGGFVPKLTSMRVLAPGAAFALLPSASNPSQAKNQH</sequence>
<gene>
    <name evidence="1" type="ORF">PSHT_06586</name>
</gene>
<keyword evidence="2" id="KW-1185">Reference proteome</keyword>
<dbReference type="EMBL" id="PKSM01000077">
    <property type="protein sequence ID" value="POW16931.1"/>
    <property type="molecule type" value="Genomic_DNA"/>
</dbReference>
<evidence type="ECO:0000313" key="1">
    <source>
        <dbReference type="EMBL" id="POW16931.1"/>
    </source>
</evidence>
<dbReference type="VEuPathDB" id="FungiDB:PSHT_06586"/>
<evidence type="ECO:0000313" key="2">
    <source>
        <dbReference type="Proteomes" id="UP000238274"/>
    </source>
</evidence>
<name>A0A2S4W579_9BASI</name>